<sequence length="190" mass="21850">MQEIEIECKNLLTQAEFERLLTALPFPTEAQVQTNYYFETADFQLKQHSSALRIREKNGHFRLTLKEPHGDGLVETHDELSEAETTNWLAGNPTSKQNTAERLSNMGIDINQLVYYGSLTTKRREFEQGGLLFVLDESNYGTKTDYELEIEAPDKASGQLAMQQILHDYHIAVKSTPNKIQRFFSVLRKH</sequence>
<dbReference type="RefSeq" id="WP_306065963.1">
    <property type="nucleotide sequence ID" value="NZ_JAROCA020000001.1"/>
</dbReference>
<evidence type="ECO:0000259" key="1">
    <source>
        <dbReference type="PROSITE" id="PS51707"/>
    </source>
</evidence>
<dbReference type="CDD" id="cd07762">
    <property type="entry name" value="CYTH-like_Pase_1"/>
    <property type="match status" value="1"/>
</dbReference>
<keyword evidence="3" id="KW-1185">Reference proteome</keyword>
<name>A0ABU5CII6_9BACI</name>
<dbReference type="InterPro" id="IPR033469">
    <property type="entry name" value="CYTH-like_dom_sf"/>
</dbReference>
<feature type="domain" description="CYTH" evidence="1">
    <location>
        <begin position="3"/>
        <end position="190"/>
    </location>
</feature>
<dbReference type="PIRSF" id="PIRSF012526">
    <property type="entry name" value="CYTH_UCP012526"/>
    <property type="match status" value="1"/>
</dbReference>
<dbReference type="Gene3D" id="2.40.320.10">
    <property type="entry name" value="Hypothetical Protein Pfu-838710-001"/>
    <property type="match status" value="1"/>
</dbReference>
<dbReference type="SMART" id="SM01118">
    <property type="entry name" value="CYTH"/>
    <property type="match status" value="1"/>
</dbReference>
<dbReference type="EMBL" id="JAROCA020000001">
    <property type="protein sequence ID" value="MDY0406168.1"/>
    <property type="molecule type" value="Genomic_DNA"/>
</dbReference>
<protein>
    <submittedName>
        <fullName evidence="2">CYTH domain-containing protein</fullName>
    </submittedName>
</protein>
<dbReference type="PROSITE" id="PS51707">
    <property type="entry name" value="CYTH"/>
    <property type="match status" value="1"/>
</dbReference>
<evidence type="ECO:0000313" key="3">
    <source>
        <dbReference type="Proteomes" id="UP001228376"/>
    </source>
</evidence>
<accession>A0ABU5CII6</accession>
<dbReference type="SUPFAM" id="SSF55154">
    <property type="entry name" value="CYTH-like phosphatases"/>
    <property type="match status" value="1"/>
</dbReference>
<dbReference type="Pfam" id="PF01928">
    <property type="entry name" value="CYTH"/>
    <property type="match status" value="1"/>
</dbReference>
<reference evidence="2 3" key="1">
    <citation type="submission" date="2023-10" db="EMBL/GenBank/DDBJ databases">
        <title>179-bfca-hs.</title>
        <authorList>
            <person name="Miliotis G."/>
            <person name="Sengupta P."/>
            <person name="Hameed A."/>
            <person name="Chuvochina M."/>
            <person name="Mcdonagh F."/>
            <person name="Simpson A.C."/>
            <person name="Singh N.K."/>
            <person name="Rekha P.D."/>
            <person name="Raman K."/>
            <person name="Hugenholtz P."/>
            <person name="Venkateswaran K."/>
        </authorList>
    </citation>
    <scope>NUCLEOTIDE SEQUENCE [LARGE SCALE GENOMIC DNA]</scope>
    <source>
        <strain evidence="2 3">179-BFC-A-HS</strain>
    </source>
</reference>
<evidence type="ECO:0000313" key="2">
    <source>
        <dbReference type="EMBL" id="MDY0406168.1"/>
    </source>
</evidence>
<dbReference type="InterPro" id="IPR009195">
    <property type="entry name" value="Uncharacterised_YjbK"/>
</dbReference>
<comment type="caution">
    <text evidence="2">The sequence shown here is derived from an EMBL/GenBank/DDBJ whole genome shotgun (WGS) entry which is preliminary data.</text>
</comment>
<dbReference type="InterPro" id="IPR023577">
    <property type="entry name" value="CYTH_domain"/>
</dbReference>
<organism evidence="2 3">
    <name type="scientific">Tigheibacillus jepli</name>
    <dbReference type="NCBI Taxonomy" id="3035914"/>
    <lineage>
        <taxon>Bacteria</taxon>
        <taxon>Bacillati</taxon>
        <taxon>Bacillota</taxon>
        <taxon>Bacilli</taxon>
        <taxon>Bacillales</taxon>
        <taxon>Bacillaceae</taxon>
        <taxon>Tigheibacillus</taxon>
    </lineage>
</organism>
<gene>
    <name evidence="2" type="ORF">P5G51_012900</name>
</gene>
<dbReference type="Proteomes" id="UP001228376">
    <property type="component" value="Unassembled WGS sequence"/>
</dbReference>
<proteinExistence type="predicted"/>